<dbReference type="EMBL" id="DTFV01000057">
    <property type="protein sequence ID" value="HGI30442.1"/>
    <property type="molecule type" value="Genomic_DNA"/>
</dbReference>
<dbReference type="Gene3D" id="3.30.1330.80">
    <property type="entry name" value="Hypothetical protein, similar to alpha- acetolactate decarboxylase, domain 2"/>
    <property type="match status" value="1"/>
</dbReference>
<organism evidence="2">
    <name type="scientific">Candidatus Caldatribacterium californiense</name>
    <dbReference type="NCBI Taxonomy" id="1454726"/>
    <lineage>
        <taxon>Bacteria</taxon>
        <taxon>Pseudomonadati</taxon>
        <taxon>Atribacterota</taxon>
        <taxon>Atribacteria</taxon>
        <taxon>Atribacterales</taxon>
        <taxon>Candidatus Caldatribacteriaceae</taxon>
        <taxon>Candidatus Caldatribacterium</taxon>
    </lineage>
</organism>
<proteinExistence type="predicted"/>
<reference evidence="2" key="1">
    <citation type="journal article" date="2020" name="mSystems">
        <title>Genome- and Community-Level Interaction Insights into Carbon Utilization and Element Cycling Functions of Hydrothermarchaeota in Hydrothermal Sediment.</title>
        <authorList>
            <person name="Zhou Z."/>
            <person name="Liu Y."/>
            <person name="Xu W."/>
            <person name="Pan J."/>
            <person name="Luo Z.H."/>
            <person name="Li M."/>
        </authorList>
    </citation>
    <scope>NUCLEOTIDE SEQUENCE [LARGE SCALE GENOMIC DNA]</scope>
    <source>
        <strain evidence="2">SpSt-747</strain>
    </source>
</reference>
<dbReference type="PANTHER" id="PTHR34988:SF1">
    <property type="entry name" value="DNA-BINDING PROTEIN"/>
    <property type="match status" value="1"/>
</dbReference>
<dbReference type="PROSITE" id="PS51742">
    <property type="entry name" value="PPC"/>
    <property type="match status" value="1"/>
</dbReference>
<name>A0A7V3YG67_9BACT</name>
<dbReference type="AlphaFoldDB" id="A0A7V3YG67"/>
<dbReference type="PANTHER" id="PTHR34988">
    <property type="entry name" value="PROTEIN, PUTATIVE-RELATED"/>
    <property type="match status" value="1"/>
</dbReference>
<keyword evidence="2" id="KW-0238">DNA-binding</keyword>
<dbReference type="InterPro" id="IPR005175">
    <property type="entry name" value="PPC_dom"/>
</dbReference>
<feature type="domain" description="PPC" evidence="1">
    <location>
        <begin position="6"/>
        <end position="141"/>
    </location>
</feature>
<accession>A0A7V3YG67</accession>
<dbReference type="Pfam" id="PF03479">
    <property type="entry name" value="PCC"/>
    <property type="match status" value="1"/>
</dbReference>
<comment type="caution">
    <text evidence="2">The sequence shown here is derived from an EMBL/GenBank/DDBJ whole genome shotgun (WGS) entry which is preliminary data.</text>
</comment>
<evidence type="ECO:0000259" key="1">
    <source>
        <dbReference type="PROSITE" id="PS51742"/>
    </source>
</evidence>
<dbReference type="SUPFAM" id="SSF117856">
    <property type="entry name" value="AF0104/ALDC/Ptd012-like"/>
    <property type="match status" value="1"/>
</dbReference>
<dbReference type="CDD" id="cd11378">
    <property type="entry name" value="DUF296"/>
    <property type="match status" value="1"/>
</dbReference>
<sequence length="142" mass="15527">MEYGVGKLERVVVVSISPGECVLETLEEVIRRERIEHGVILSGFGTLSEVHLHWVTTTGLPPVERFEKYEGPFELLSLSGIIVGGEPHVHAVVSNPQGAYGGHLERGNKVLYLCEVAIGVLAGVVMRREQTPDGIRQLRFGA</sequence>
<protein>
    <submittedName>
        <fullName evidence="2">DNA-binding protein</fullName>
    </submittedName>
</protein>
<evidence type="ECO:0000313" key="2">
    <source>
        <dbReference type="EMBL" id="HGI30442.1"/>
    </source>
</evidence>
<gene>
    <name evidence="2" type="ORF">ENV30_03930</name>
</gene>
<dbReference type="GO" id="GO:0003677">
    <property type="term" value="F:DNA binding"/>
    <property type="evidence" value="ECO:0007669"/>
    <property type="project" value="UniProtKB-KW"/>
</dbReference>